<evidence type="ECO:0000313" key="1">
    <source>
        <dbReference type="EMBL" id="MBX06041.1"/>
    </source>
</evidence>
<name>A0A2P2KK00_RHIMU</name>
<accession>A0A2P2KK00</accession>
<proteinExistence type="predicted"/>
<organism evidence="1">
    <name type="scientific">Rhizophora mucronata</name>
    <name type="common">Asiatic mangrove</name>
    <dbReference type="NCBI Taxonomy" id="61149"/>
    <lineage>
        <taxon>Eukaryota</taxon>
        <taxon>Viridiplantae</taxon>
        <taxon>Streptophyta</taxon>
        <taxon>Embryophyta</taxon>
        <taxon>Tracheophyta</taxon>
        <taxon>Spermatophyta</taxon>
        <taxon>Magnoliopsida</taxon>
        <taxon>eudicotyledons</taxon>
        <taxon>Gunneridae</taxon>
        <taxon>Pentapetalae</taxon>
        <taxon>rosids</taxon>
        <taxon>fabids</taxon>
        <taxon>Malpighiales</taxon>
        <taxon>Rhizophoraceae</taxon>
        <taxon>Rhizophora</taxon>
    </lineage>
</organism>
<dbReference type="EMBL" id="GGEC01025557">
    <property type="protein sequence ID" value="MBX06041.1"/>
    <property type="molecule type" value="Transcribed_RNA"/>
</dbReference>
<dbReference type="AlphaFoldDB" id="A0A2P2KK00"/>
<protein>
    <submittedName>
        <fullName evidence="1">Ubiquitin-fold modifier-conjugating enzyme 1</fullName>
    </submittedName>
</protein>
<sequence length="32" mass="3614">MVQMLPCFTFNSLQLNVEESELSLLGLSMLLI</sequence>
<reference evidence="1" key="1">
    <citation type="submission" date="2018-02" db="EMBL/GenBank/DDBJ databases">
        <title>Rhizophora mucronata_Transcriptome.</title>
        <authorList>
            <person name="Meera S.P."/>
            <person name="Sreeshan A."/>
            <person name="Augustine A."/>
        </authorList>
    </citation>
    <scope>NUCLEOTIDE SEQUENCE</scope>
    <source>
        <tissue evidence="1">Leaf</tissue>
    </source>
</reference>